<organism evidence="1 2">
    <name type="scientific">Ambispora leptoticha</name>
    <dbReference type="NCBI Taxonomy" id="144679"/>
    <lineage>
        <taxon>Eukaryota</taxon>
        <taxon>Fungi</taxon>
        <taxon>Fungi incertae sedis</taxon>
        <taxon>Mucoromycota</taxon>
        <taxon>Glomeromycotina</taxon>
        <taxon>Glomeromycetes</taxon>
        <taxon>Archaeosporales</taxon>
        <taxon>Ambisporaceae</taxon>
        <taxon>Ambispora</taxon>
    </lineage>
</organism>
<keyword evidence="2" id="KW-1185">Reference proteome</keyword>
<reference evidence="1" key="1">
    <citation type="submission" date="2021-06" db="EMBL/GenBank/DDBJ databases">
        <authorList>
            <person name="Kallberg Y."/>
            <person name="Tangrot J."/>
            <person name="Rosling A."/>
        </authorList>
    </citation>
    <scope>NUCLEOTIDE SEQUENCE</scope>
    <source>
        <strain evidence="1">FL130A</strain>
    </source>
</reference>
<comment type="caution">
    <text evidence="1">The sequence shown here is derived from an EMBL/GenBank/DDBJ whole genome shotgun (WGS) entry which is preliminary data.</text>
</comment>
<protein>
    <submittedName>
        <fullName evidence="1">13304_t:CDS:1</fullName>
    </submittedName>
</protein>
<dbReference type="AlphaFoldDB" id="A0A9N9JBQ1"/>
<sequence length="49" mass="5653">CVQSITMITKILDTQPLEFKSRKTNTRNAKIVRAGARYFETTYAIFRGI</sequence>
<gene>
    <name evidence="1" type="ORF">ALEPTO_LOCUS14010</name>
</gene>
<feature type="non-terminal residue" evidence="1">
    <location>
        <position position="49"/>
    </location>
</feature>
<accession>A0A9N9JBQ1</accession>
<evidence type="ECO:0000313" key="2">
    <source>
        <dbReference type="Proteomes" id="UP000789508"/>
    </source>
</evidence>
<evidence type="ECO:0000313" key="1">
    <source>
        <dbReference type="EMBL" id="CAG8768507.1"/>
    </source>
</evidence>
<name>A0A9N9JBQ1_9GLOM</name>
<dbReference type="Proteomes" id="UP000789508">
    <property type="component" value="Unassembled WGS sequence"/>
</dbReference>
<proteinExistence type="predicted"/>
<dbReference type="EMBL" id="CAJVPS010050849">
    <property type="protein sequence ID" value="CAG8768507.1"/>
    <property type="molecule type" value="Genomic_DNA"/>
</dbReference>